<dbReference type="RefSeq" id="WP_377557174.1">
    <property type="nucleotide sequence ID" value="NZ_JBHUHQ010000021.1"/>
</dbReference>
<reference evidence="3" key="1">
    <citation type="journal article" date="2019" name="Int. J. Syst. Evol. Microbiol.">
        <title>The Global Catalogue of Microorganisms (GCM) 10K type strain sequencing project: providing services to taxonomists for standard genome sequencing and annotation.</title>
        <authorList>
            <consortium name="The Broad Institute Genomics Platform"/>
            <consortium name="The Broad Institute Genome Sequencing Center for Infectious Disease"/>
            <person name="Wu L."/>
            <person name="Ma J."/>
        </authorList>
    </citation>
    <scope>NUCLEOTIDE SEQUENCE [LARGE SCALE GENOMIC DNA]</scope>
    <source>
        <strain evidence="3">R28</strain>
    </source>
</reference>
<sequence>MNTYKLTLLALLAAIAVVGRITLSFVPNIQPVTSMVIICGIILGPVAAVLLGLLTTFLSNMLLGMGIWTIWQIVSWAIIGIVSGLIGKTKKSIPLYGIVLFSILSGYFYGFVISLTQYQITGKFLPYYLAGLPYDTYHAIGNAFFITMIYPVLTYFMKKYANDHF</sequence>
<organism evidence="2 3">
    <name type="scientific">Ornithinibacillus salinisoli</name>
    <dbReference type="NCBI Taxonomy" id="1848459"/>
    <lineage>
        <taxon>Bacteria</taxon>
        <taxon>Bacillati</taxon>
        <taxon>Bacillota</taxon>
        <taxon>Bacilli</taxon>
        <taxon>Bacillales</taxon>
        <taxon>Bacillaceae</taxon>
        <taxon>Ornithinibacillus</taxon>
    </lineage>
</organism>
<feature type="transmembrane region" description="Helical" evidence="1">
    <location>
        <begin position="35"/>
        <end position="59"/>
    </location>
</feature>
<dbReference type="Proteomes" id="UP001597383">
    <property type="component" value="Unassembled WGS sequence"/>
</dbReference>
<evidence type="ECO:0000313" key="2">
    <source>
        <dbReference type="EMBL" id="MFD2045895.1"/>
    </source>
</evidence>
<gene>
    <name evidence="2" type="ORF">ACFSJF_16585</name>
</gene>
<feature type="transmembrane region" description="Helical" evidence="1">
    <location>
        <begin position="93"/>
        <end position="116"/>
    </location>
</feature>
<accession>A0ABW4W527</accession>
<feature type="transmembrane region" description="Helical" evidence="1">
    <location>
        <begin position="6"/>
        <end position="23"/>
    </location>
</feature>
<comment type="caution">
    <text evidence="2">The sequence shown here is derived from an EMBL/GenBank/DDBJ whole genome shotgun (WGS) entry which is preliminary data.</text>
</comment>
<dbReference type="Pfam" id="PF07155">
    <property type="entry name" value="ECF-ribofla_trS"/>
    <property type="match status" value="1"/>
</dbReference>
<keyword evidence="1" id="KW-0812">Transmembrane</keyword>
<keyword evidence="3" id="KW-1185">Reference proteome</keyword>
<feature type="transmembrane region" description="Helical" evidence="1">
    <location>
        <begin position="136"/>
        <end position="156"/>
    </location>
</feature>
<dbReference type="Gene3D" id="1.10.1760.20">
    <property type="match status" value="1"/>
</dbReference>
<keyword evidence="1" id="KW-1133">Transmembrane helix</keyword>
<feature type="transmembrane region" description="Helical" evidence="1">
    <location>
        <begin position="65"/>
        <end position="86"/>
    </location>
</feature>
<evidence type="ECO:0000256" key="1">
    <source>
        <dbReference type="SAM" id="Phobius"/>
    </source>
</evidence>
<name>A0ABW4W527_9BACI</name>
<dbReference type="InterPro" id="IPR009825">
    <property type="entry name" value="ECF_substrate-spec-like"/>
</dbReference>
<dbReference type="EMBL" id="JBHUHQ010000021">
    <property type="protein sequence ID" value="MFD2045895.1"/>
    <property type="molecule type" value="Genomic_DNA"/>
</dbReference>
<proteinExistence type="predicted"/>
<protein>
    <submittedName>
        <fullName evidence="2">ECF transporter S component</fullName>
    </submittedName>
</protein>
<keyword evidence="1" id="KW-0472">Membrane</keyword>
<evidence type="ECO:0000313" key="3">
    <source>
        <dbReference type="Proteomes" id="UP001597383"/>
    </source>
</evidence>